<dbReference type="PANTHER" id="PTHR42470">
    <property type="entry name" value="VAST DOMAIN-CONTAINING PROTEIN"/>
    <property type="match status" value="1"/>
</dbReference>
<evidence type="ECO:0000259" key="2">
    <source>
        <dbReference type="Pfam" id="PF25545"/>
    </source>
</evidence>
<sequence length="232" mass="26062">MAFRVRLGQPESRILRDGCGPQTRNLTLYPASCTIFLGARYITPPWTRIPNTASCVNIAEHLNRQSNEVYPVNSAAFSIAMSGSEARLYISWKQNELDYYMANIDSFLLQKPKDYLEFRKYVLNIIDWGNDTRLNEIRSCLDFLLEESRKKASEAAKARPPPSDSSLSSSKRGKASSRGRTGSMGSDAAQSGDANEYYWSLDATYGRWFHINEDGTIVWANQEGGQSSTMSL</sequence>
<dbReference type="Pfam" id="PF25545">
    <property type="entry name" value="DUF7924"/>
    <property type="match status" value="1"/>
</dbReference>
<reference evidence="3" key="1">
    <citation type="submission" date="2014-12" db="EMBL/GenBank/DDBJ databases">
        <title>Genome Sequence of Valsa Canker Pathogens Uncovers a Specific Adaption of Colonization on Woody Bark.</title>
        <authorList>
            <person name="Yin Z."/>
            <person name="Liu H."/>
            <person name="Gao X."/>
            <person name="Li Z."/>
            <person name="Song N."/>
            <person name="Ke X."/>
            <person name="Dai Q."/>
            <person name="Wu Y."/>
            <person name="Sun Y."/>
            <person name="Xu J.-R."/>
            <person name="Kang Z.K."/>
            <person name="Wang L."/>
            <person name="Huang L."/>
        </authorList>
    </citation>
    <scope>NUCLEOTIDE SEQUENCE [LARGE SCALE GENOMIC DNA]</scope>
    <source>
        <strain evidence="3">03-8</strain>
    </source>
</reference>
<dbReference type="PANTHER" id="PTHR42470:SF1">
    <property type="entry name" value="VAST DOMAIN-CONTAINING PROTEIN"/>
    <property type="match status" value="1"/>
</dbReference>
<evidence type="ECO:0000256" key="1">
    <source>
        <dbReference type="SAM" id="MobiDB-lite"/>
    </source>
</evidence>
<dbReference type="EMBL" id="CM003098">
    <property type="protein sequence ID" value="KUI64656.1"/>
    <property type="molecule type" value="Genomic_DNA"/>
</dbReference>
<evidence type="ECO:0000313" key="3">
    <source>
        <dbReference type="EMBL" id="KUI64656.1"/>
    </source>
</evidence>
<proteinExistence type="predicted"/>
<protein>
    <recommendedName>
        <fullName evidence="2">DUF7924 domain-containing protein</fullName>
    </recommendedName>
</protein>
<dbReference type="Proteomes" id="UP000078559">
    <property type="component" value="Chromosome 1"/>
</dbReference>
<feature type="domain" description="DUF7924" evidence="2">
    <location>
        <begin position="55"/>
        <end position="140"/>
    </location>
</feature>
<name>A0A194VKG9_CYTMA</name>
<evidence type="ECO:0000313" key="4">
    <source>
        <dbReference type="Proteomes" id="UP000078559"/>
    </source>
</evidence>
<dbReference type="OrthoDB" id="5426775at2759"/>
<organism evidence="3 4">
    <name type="scientific">Cytospora mali</name>
    <name type="common">Apple Valsa canker fungus</name>
    <name type="synonym">Valsa mali</name>
    <dbReference type="NCBI Taxonomy" id="578113"/>
    <lineage>
        <taxon>Eukaryota</taxon>
        <taxon>Fungi</taxon>
        <taxon>Dikarya</taxon>
        <taxon>Ascomycota</taxon>
        <taxon>Pezizomycotina</taxon>
        <taxon>Sordariomycetes</taxon>
        <taxon>Sordariomycetidae</taxon>
        <taxon>Diaporthales</taxon>
        <taxon>Cytosporaceae</taxon>
        <taxon>Cytospora</taxon>
    </lineage>
</organism>
<feature type="region of interest" description="Disordered" evidence="1">
    <location>
        <begin position="153"/>
        <end position="191"/>
    </location>
</feature>
<dbReference type="InterPro" id="IPR057684">
    <property type="entry name" value="DUF7924"/>
</dbReference>
<dbReference type="AlphaFoldDB" id="A0A194VKG9"/>
<gene>
    <name evidence="3" type="ORF">VM1G_00773</name>
</gene>
<keyword evidence="4" id="KW-1185">Reference proteome</keyword>
<accession>A0A194VKG9</accession>